<dbReference type="Pfam" id="PF17919">
    <property type="entry name" value="RT_RNaseH_2"/>
    <property type="match status" value="1"/>
</dbReference>
<dbReference type="Pfam" id="PF01107">
    <property type="entry name" value="MP"/>
    <property type="match status" value="1"/>
</dbReference>
<dbReference type="GO" id="GO:0003676">
    <property type="term" value="F:nucleic acid binding"/>
    <property type="evidence" value="ECO:0007669"/>
    <property type="project" value="InterPro"/>
</dbReference>
<keyword evidence="1" id="KW-0479">Metal-binding</keyword>
<evidence type="ECO:0000256" key="2">
    <source>
        <dbReference type="SAM" id="MobiDB-lite"/>
    </source>
</evidence>
<reference evidence="4 5" key="1">
    <citation type="journal article" date="2017" name="Nat. Commun.">
        <title>Genome assembly with in vitro proximity ligation data and whole-genome triplication in lettuce.</title>
        <authorList>
            <person name="Reyes-Chin-Wo S."/>
            <person name="Wang Z."/>
            <person name="Yang X."/>
            <person name="Kozik A."/>
            <person name="Arikit S."/>
            <person name="Song C."/>
            <person name="Xia L."/>
            <person name="Froenicke L."/>
            <person name="Lavelle D.O."/>
            <person name="Truco M.J."/>
            <person name="Xia R."/>
            <person name="Zhu S."/>
            <person name="Xu C."/>
            <person name="Xu H."/>
            <person name="Xu X."/>
            <person name="Cox K."/>
            <person name="Korf I."/>
            <person name="Meyers B.C."/>
            <person name="Michelmore R.W."/>
        </authorList>
    </citation>
    <scope>NUCLEOTIDE SEQUENCE [LARGE SCALE GENOMIC DNA]</scope>
    <source>
        <strain evidence="5">cv. Salinas</strain>
        <tissue evidence="4">Seedlings</tissue>
    </source>
</reference>
<proteinExistence type="predicted"/>
<sequence>MSILSKKYIPGKNINNEQDNDDNQINSIEETVNNIEQSLNNWTIPKTNINTIYRIGTFDYFQGYSIKMTEQTLSIGQNQQNLHLLSSRSILEYRTKYKFLHVGLVQIAIKPLFRIGIDAPVLLILRDKRHKDFQNSILAMAETNIANGPIYFNCYPNFSVGLFDKNILDTLVLTIETKNLEFKDDTKPLAIIYRVCYKTMTTTLEPKTRLSSPRNETIIFEANTNHTKVHTPKRLKWSDITQSCNWNLQNVIDPKPLDSSKQISNIIEYNDGSVDINFSSLNISSSRLSTSFITETGSSKSSLLKPSLPDVQLEERTFQFDRSQYDGNSVYEWNIDGHSEHQIMNIVQEMTMAANAYKAHNNTQLQIVNIITSVLKAGRISIFHKKKKIIFYLLRKLLYNKKIIDKYKRDPTTFQEKTSEILMNLHCRKLTDFRWYKDNYLVKVFSRPDCKESYWKERFIAGLPKLFAERVRQKLRENFNNTIPYQNLTYGDLINYINKEGLAVCADLRFKEKLKKDRINSKNELGNFCQQYGYQPLNGPSTSKSKVFKKRSSKYFRKKKYNLPENYKKGKDYASKSKKPYRLNYKKSKRKSKDIIICHKCGRNGHTANNCYAKTKINELNVSEDLKEQIRKIILNTDLDSDKSISDFQTNDLNILENTTSSSEDSDICECIGKCHCNNLINVITSSSINVLSQDDKDLLNSLDSIKDKNIQELLIKQMLNKTNNITPVNNENFNLKNIYERFTEAKPISMQELQEELKIEKPSTFKNKNIEINNEEENKIENDIPSKSRAIHMNNELESHCKNEIQDLINKKLIRPSKSPWSCSAFYVMNAAELERGSTRLVINYKPLNKVLEWIRYPIPNKRNLLKKLYDSKIFSKFDMKSGFWQIQLHEEDKYKTGHDIVKNTIRPITRSLQFSTKFPDEIKDKKQLQRFLGCLNYIHDFFKDLGIICKPLYNRLKDNPEPWTQKHTDIIKYIKQKVPTLPCLNLPHPDAKIIVETDASDIGFGGILKQKIVNSTEEQLVRYYSGKMSSSSSSKHDDKKPISQNLVPVSQKLVPFQNQNRFSPLTPTSKNSQLYSNILQSKLVTPKVTSTDTISPFAKPITPQTQKYVTPSPSTKTPYVLNPNFLRVQILEDFQIHKLHQGFHVLTNHLFGQGKTFYVDSYKTREYYQAILQESGSVNFVHRSNSKEGNIDFSKAHIIKIISPESWVPNLHSEKPLISYPAYPRFSYYDYQDAWTKAFFIRNFSHSWFIFFDLNFNCEYPRWFINWYKYMGILPNCLPKEIYAGYLKFKELFIQQIPEFEYMLQFTMIFKVPWIMSWTFHYQEAKDSSPPWLNRQFRSKWWDKMKISQANEQAVIKHYQEIYIQKPEVEATFINSLPKSDVDLIARIKDAATSSPEELQEIRQTPSVSDDSPKSIKNDLFEDAQDPFDDPYEE</sequence>
<gene>
    <name evidence="4" type="ORF">LSAT_V11C500268840</name>
</gene>
<accession>A0A9R1XHW0</accession>
<feature type="region of interest" description="Disordered" evidence="2">
    <location>
        <begin position="1395"/>
        <end position="1436"/>
    </location>
</feature>
<name>A0A9R1XHW0_LACSA</name>
<dbReference type="PANTHER" id="PTHR48434:SF1">
    <property type="entry name" value="(RAPE) HYPOTHETICAL PROTEIN"/>
    <property type="match status" value="1"/>
</dbReference>
<dbReference type="Pfam" id="PF22909">
    <property type="entry name" value="Caulimovir_coat_dom"/>
    <property type="match status" value="1"/>
</dbReference>
<dbReference type="Pfam" id="PF24925">
    <property type="entry name" value="DUF7746"/>
    <property type="match status" value="1"/>
</dbReference>
<feature type="domain" description="CCHC-type" evidence="3">
    <location>
        <begin position="598"/>
        <end position="611"/>
    </location>
</feature>
<keyword evidence="1" id="KW-0862">Zinc</keyword>
<dbReference type="GO" id="GO:0008270">
    <property type="term" value="F:zinc ion binding"/>
    <property type="evidence" value="ECO:0007669"/>
    <property type="project" value="UniProtKB-KW"/>
</dbReference>
<organism evidence="4 5">
    <name type="scientific">Lactuca sativa</name>
    <name type="common">Garden lettuce</name>
    <dbReference type="NCBI Taxonomy" id="4236"/>
    <lineage>
        <taxon>Eukaryota</taxon>
        <taxon>Viridiplantae</taxon>
        <taxon>Streptophyta</taxon>
        <taxon>Embryophyta</taxon>
        <taxon>Tracheophyta</taxon>
        <taxon>Spermatophyta</taxon>
        <taxon>Magnoliopsida</taxon>
        <taxon>eudicotyledons</taxon>
        <taxon>Gunneridae</taxon>
        <taxon>Pentapetalae</taxon>
        <taxon>asterids</taxon>
        <taxon>campanulids</taxon>
        <taxon>Asterales</taxon>
        <taxon>Asteraceae</taxon>
        <taxon>Cichorioideae</taxon>
        <taxon>Cichorieae</taxon>
        <taxon>Lactucinae</taxon>
        <taxon>Lactuca</taxon>
    </lineage>
</organism>
<comment type="caution">
    <text evidence="4">The sequence shown here is derived from an EMBL/GenBank/DDBJ whole genome shotgun (WGS) entry which is preliminary data.</text>
</comment>
<dbReference type="EMBL" id="NBSK02000005">
    <property type="protein sequence ID" value="KAJ0208442.1"/>
    <property type="molecule type" value="Genomic_DNA"/>
</dbReference>
<dbReference type="PANTHER" id="PTHR48434">
    <property type="entry name" value="(RAPE) HYPOTHETICAL PROTEIN"/>
    <property type="match status" value="1"/>
</dbReference>
<dbReference type="InterPro" id="IPR001878">
    <property type="entry name" value="Znf_CCHC"/>
</dbReference>
<evidence type="ECO:0000313" key="5">
    <source>
        <dbReference type="Proteomes" id="UP000235145"/>
    </source>
</evidence>
<dbReference type="InterPro" id="IPR028919">
    <property type="entry name" value="Viral_movement"/>
</dbReference>
<dbReference type="InterPro" id="IPR000477">
    <property type="entry name" value="RT_dom"/>
</dbReference>
<protein>
    <recommendedName>
        <fullName evidence="3">CCHC-type domain-containing protein</fullName>
    </recommendedName>
</protein>
<feature type="compositionally biased region" description="Acidic residues" evidence="2">
    <location>
        <begin position="1423"/>
        <end position="1436"/>
    </location>
</feature>
<dbReference type="Proteomes" id="UP000235145">
    <property type="component" value="Unassembled WGS sequence"/>
</dbReference>
<dbReference type="Gene3D" id="3.10.10.10">
    <property type="entry name" value="HIV Type 1 Reverse Transcriptase, subunit A, domain 1"/>
    <property type="match status" value="1"/>
</dbReference>
<dbReference type="InterPro" id="IPR043128">
    <property type="entry name" value="Rev_trsase/Diguanyl_cyclase"/>
</dbReference>
<evidence type="ECO:0000259" key="3">
    <source>
        <dbReference type="PROSITE" id="PS50158"/>
    </source>
</evidence>
<feature type="compositionally biased region" description="Basic and acidic residues" evidence="2">
    <location>
        <begin position="1413"/>
        <end position="1422"/>
    </location>
</feature>
<dbReference type="InterPro" id="IPR056648">
    <property type="entry name" value="DUF7746"/>
</dbReference>
<dbReference type="Gene3D" id="3.30.70.270">
    <property type="match status" value="1"/>
</dbReference>
<evidence type="ECO:0000313" key="4">
    <source>
        <dbReference type="EMBL" id="KAJ0208442.1"/>
    </source>
</evidence>
<dbReference type="PROSITE" id="PS50158">
    <property type="entry name" value="ZF_CCHC"/>
    <property type="match status" value="1"/>
</dbReference>
<dbReference type="InterPro" id="IPR043502">
    <property type="entry name" value="DNA/RNA_pol_sf"/>
</dbReference>
<dbReference type="InterPro" id="IPR041577">
    <property type="entry name" value="RT_RNaseH_2"/>
</dbReference>
<feature type="compositionally biased region" description="Polar residues" evidence="2">
    <location>
        <begin position="1395"/>
        <end position="1412"/>
    </location>
</feature>
<keyword evidence="5" id="KW-1185">Reference proteome</keyword>
<evidence type="ECO:0000256" key="1">
    <source>
        <dbReference type="PROSITE-ProRule" id="PRU00047"/>
    </source>
</evidence>
<keyword evidence="1" id="KW-0863">Zinc-finger</keyword>
<dbReference type="Pfam" id="PF00078">
    <property type="entry name" value="RVT_1"/>
    <property type="match status" value="1"/>
</dbReference>
<dbReference type="SUPFAM" id="SSF56672">
    <property type="entry name" value="DNA/RNA polymerases"/>
    <property type="match status" value="1"/>
</dbReference>